<evidence type="ECO:0000313" key="9">
    <source>
        <dbReference type="EMBL" id="EGF51643.1"/>
    </source>
</evidence>
<dbReference type="InterPro" id="IPR033985">
    <property type="entry name" value="SusD-like_N"/>
</dbReference>
<evidence type="ECO:0000256" key="6">
    <source>
        <dbReference type="SAM" id="SignalP"/>
    </source>
</evidence>
<dbReference type="SUPFAM" id="SSF48452">
    <property type="entry name" value="TPR-like"/>
    <property type="match status" value="1"/>
</dbReference>
<name>F3PXR1_9BACE</name>
<comment type="similarity">
    <text evidence="2">Belongs to the SusD family.</text>
</comment>
<keyword evidence="4" id="KW-0472">Membrane</keyword>
<dbReference type="EMBL" id="AFBN01000099">
    <property type="protein sequence ID" value="EGF51643.1"/>
    <property type="molecule type" value="Genomic_DNA"/>
</dbReference>
<dbReference type="GO" id="GO:0009279">
    <property type="term" value="C:cell outer membrane"/>
    <property type="evidence" value="ECO:0007669"/>
    <property type="project" value="UniProtKB-SubCell"/>
</dbReference>
<evidence type="ECO:0000259" key="8">
    <source>
        <dbReference type="Pfam" id="PF14322"/>
    </source>
</evidence>
<sequence>MINNKMKKILYTLCLMAAPLFFQACDNLDLSPIDYSGSENFWQNEAQVNSFMLGLHNHLRSQFVADAFKLGETRGETLKKGTNSCGSSSSYSNLIANEISESNPQTSNWNGFYGKLLQVNHMIEQLEGACTFLDDNSRNYYKGIAYGLRSYYYFWLYRTYGGVPLELTVKVTNGSISAPDLYLKRATAEATLQQIKDDVEASLTAFGQTNKTTPSYYFWSKSASLMLKAEIYLWSAKVKTDDPETPHTPGGVADLNIAKSALSEVIGKYSLESDFSKLFKEEGKGNNNEVILALYLDKDEYVNRNHFRTFFYHMNFAGNNQVDADGNDITDPLDLKGEGLLYNEWSESFVTSFDKKDLRRAATFYEYYSKGDGTPDNPGGKHGCAMLKYFGQNVDGTHYFDPDIILYRYADAILMMAEIENGLGGDCAKYINDIRQRAYGANYDAAVTYANGTYAENELAILKERDKEFVGEGKRWFDLLRMHDANKGPLVFSVEAAYLQGDETGAILDKATESYRVLWPIERSLMSNDPELEQTVNYPTATDSAK</sequence>
<dbReference type="Gene3D" id="1.25.40.390">
    <property type="match status" value="1"/>
</dbReference>
<keyword evidence="5" id="KW-0998">Cell outer membrane</keyword>
<dbReference type="InterPro" id="IPR011990">
    <property type="entry name" value="TPR-like_helical_dom_sf"/>
</dbReference>
<comment type="caution">
    <text evidence="9">The sequence shown here is derived from an EMBL/GenBank/DDBJ whole genome shotgun (WGS) entry which is preliminary data.</text>
</comment>
<feature type="chain" id="PRO_5003300181" evidence="6">
    <location>
        <begin position="25"/>
        <end position="546"/>
    </location>
</feature>
<dbReference type="HOGENOM" id="CLU_015553_1_3_10"/>
<protein>
    <submittedName>
        <fullName evidence="9">SusD family protein</fullName>
    </submittedName>
</protein>
<organism evidence="9 10">
    <name type="scientific">Bacteroides fluxus YIT 12057</name>
    <dbReference type="NCBI Taxonomy" id="763034"/>
    <lineage>
        <taxon>Bacteria</taxon>
        <taxon>Pseudomonadati</taxon>
        <taxon>Bacteroidota</taxon>
        <taxon>Bacteroidia</taxon>
        <taxon>Bacteroidales</taxon>
        <taxon>Bacteroidaceae</taxon>
        <taxon>Bacteroides</taxon>
    </lineage>
</organism>
<evidence type="ECO:0000256" key="4">
    <source>
        <dbReference type="ARBA" id="ARBA00023136"/>
    </source>
</evidence>
<dbReference type="Proteomes" id="UP000003416">
    <property type="component" value="Unassembled WGS sequence"/>
</dbReference>
<dbReference type="Pfam" id="PF07980">
    <property type="entry name" value="SusD_RagB"/>
    <property type="match status" value="1"/>
</dbReference>
<reference evidence="9 10" key="1">
    <citation type="submission" date="2011-02" db="EMBL/GenBank/DDBJ databases">
        <authorList>
            <person name="Weinstock G."/>
            <person name="Sodergren E."/>
            <person name="Clifton S."/>
            <person name="Fulton L."/>
            <person name="Fulton B."/>
            <person name="Courtney L."/>
            <person name="Fronick C."/>
            <person name="Harrison M."/>
            <person name="Strong C."/>
            <person name="Farmer C."/>
            <person name="Delahaunty K."/>
            <person name="Markovic C."/>
            <person name="Hall O."/>
            <person name="Minx P."/>
            <person name="Tomlinson C."/>
            <person name="Mitreva M."/>
            <person name="Hou S."/>
            <person name="Chen J."/>
            <person name="Wollam A."/>
            <person name="Pepin K.H."/>
            <person name="Johnson M."/>
            <person name="Bhonagiri V."/>
            <person name="Zhang X."/>
            <person name="Suruliraj S."/>
            <person name="Warren W."/>
            <person name="Chinwalla A."/>
            <person name="Mardis E.R."/>
            <person name="Wilson R.K."/>
        </authorList>
    </citation>
    <scope>NUCLEOTIDE SEQUENCE [LARGE SCALE GENOMIC DNA]</scope>
    <source>
        <strain evidence="9 10">YIT 12057</strain>
    </source>
</reference>
<feature type="domain" description="SusD-like N-terminal" evidence="8">
    <location>
        <begin position="42"/>
        <end position="233"/>
    </location>
</feature>
<keyword evidence="10" id="KW-1185">Reference proteome</keyword>
<evidence type="ECO:0000256" key="1">
    <source>
        <dbReference type="ARBA" id="ARBA00004442"/>
    </source>
</evidence>
<accession>F3PXR1</accession>
<evidence type="ECO:0000256" key="5">
    <source>
        <dbReference type="ARBA" id="ARBA00023237"/>
    </source>
</evidence>
<dbReference type="PROSITE" id="PS51257">
    <property type="entry name" value="PROKAR_LIPOPROTEIN"/>
    <property type="match status" value="1"/>
</dbReference>
<comment type="subcellular location">
    <subcellularLocation>
        <location evidence="1">Cell outer membrane</location>
    </subcellularLocation>
</comment>
<evidence type="ECO:0000256" key="2">
    <source>
        <dbReference type="ARBA" id="ARBA00006275"/>
    </source>
</evidence>
<evidence type="ECO:0000256" key="3">
    <source>
        <dbReference type="ARBA" id="ARBA00022729"/>
    </source>
</evidence>
<keyword evidence="3 6" id="KW-0732">Signal</keyword>
<feature type="domain" description="RagB/SusD" evidence="7">
    <location>
        <begin position="356"/>
        <end position="538"/>
    </location>
</feature>
<feature type="signal peptide" evidence="6">
    <location>
        <begin position="1"/>
        <end position="24"/>
    </location>
</feature>
<evidence type="ECO:0000313" key="10">
    <source>
        <dbReference type="Proteomes" id="UP000003416"/>
    </source>
</evidence>
<dbReference type="eggNOG" id="COG0702">
    <property type="taxonomic scope" value="Bacteria"/>
</dbReference>
<gene>
    <name evidence="9" type="ORF">HMPREF9446_03559</name>
</gene>
<dbReference type="InterPro" id="IPR012944">
    <property type="entry name" value="SusD_RagB_dom"/>
</dbReference>
<evidence type="ECO:0000259" key="7">
    <source>
        <dbReference type="Pfam" id="PF07980"/>
    </source>
</evidence>
<proteinExistence type="inferred from homology"/>
<dbReference type="STRING" id="763034.HMPREF9446_03559"/>
<dbReference type="AlphaFoldDB" id="F3PXR1"/>
<dbReference type="Pfam" id="PF14322">
    <property type="entry name" value="SusD-like_3"/>
    <property type="match status" value="1"/>
</dbReference>